<evidence type="ECO:0000256" key="4">
    <source>
        <dbReference type="ARBA" id="ARBA00023030"/>
    </source>
</evidence>
<dbReference type="OrthoDB" id="5949851at2759"/>
<dbReference type="Pfam" id="PF00019">
    <property type="entry name" value="TGF_beta"/>
    <property type="match status" value="1"/>
</dbReference>
<dbReference type="GO" id="GO:0005125">
    <property type="term" value="F:cytokine activity"/>
    <property type="evidence" value="ECO:0007669"/>
    <property type="project" value="TreeGrafter"/>
</dbReference>
<dbReference type="EnsemblMetazoa" id="XM_001606098">
    <property type="protein sequence ID" value="XP_001606148"/>
    <property type="gene ID" value="LOC100122541"/>
</dbReference>
<dbReference type="PANTHER" id="PTHR11848">
    <property type="entry name" value="TGF-BETA FAMILY"/>
    <property type="match status" value="1"/>
</dbReference>
<dbReference type="GO" id="GO:0008083">
    <property type="term" value="F:growth factor activity"/>
    <property type="evidence" value="ECO:0007669"/>
    <property type="project" value="UniProtKB-KW"/>
</dbReference>
<dbReference type="FunCoup" id="A0A7M7G7H8">
    <property type="interactions" value="2"/>
</dbReference>
<protein>
    <recommendedName>
        <fullName evidence="7">TGF-beta family profile domain-containing protein</fullName>
    </recommendedName>
</protein>
<keyword evidence="9" id="KW-1185">Reference proteome</keyword>
<evidence type="ECO:0000256" key="6">
    <source>
        <dbReference type="RuleBase" id="RU000354"/>
    </source>
</evidence>
<dbReference type="SMART" id="SM00204">
    <property type="entry name" value="TGFB"/>
    <property type="match status" value="1"/>
</dbReference>
<feature type="domain" description="TGF-beta family profile" evidence="7">
    <location>
        <begin position="283"/>
        <end position="396"/>
    </location>
</feature>
<evidence type="ECO:0000256" key="5">
    <source>
        <dbReference type="ARBA" id="ARBA00023157"/>
    </source>
</evidence>
<dbReference type="Gene3D" id="2.60.120.970">
    <property type="match status" value="1"/>
</dbReference>
<organism evidence="8 9">
    <name type="scientific">Nasonia vitripennis</name>
    <name type="common">Parasitic wasp</name>
    <dbReference type="NCBI Taxonomy" id="7425"/>
    <lineage>
        <taxon>Eukaryota</taxon>
        <taxon>Metazoa</taxon>
        <taxon>Ecdysozoa</taxon>
        <taxon>Arthropoda</taxon>
        <taxon>Hexapoda</taxon>
        <taxon>Insecta</taxon>
        <taxon>Pterygota</taxon>
        <taxon>Neoptera</taxon>
        <taxon>Endopterygota</taxon>
        <taxon>Hymenoptera</taxon>
        <taxon>Apocrita</taxon>
        <taxon>Proctotrupomorpha</taxon>
        <taxon>Chalcidoidea</taxon>
        <taxon>Pteromalidae</taxon>
        <taxon>Pteromalinae</taxon>
        <taxon>Nasonia</taxon>
    </lineage>
</organism>
<dbReference type="FunFam" id="2.10.90.10:FF:000058">
    <property type="entry name" value="Maverick"/>
    <property type="match status" value="1"/>
</dbReference>
<dbReference type="CTD" id="43804"/>
<evidence type="ECO:0000256" key="1">
    <source>
        <dbReference type="ARBA" id="ARBA00004613"/>
    </source>
</evidence>
<keyword evidence="5" id="KW-1015">Disulfide bond</keyword>
<dbReference type="Proteomes" id="UP000002358">
    <property type="component" value="Chromosome 5"/>
</dbReference>
<evidence type="ECO:0000313" key="9">
    <source>
        <dbReference type="Proteomes" id="UP000002358"/>
    </source>
</evidence>
<comment type="subcellular location">
    <subcellularLocation>
        <location evidence="1">Secreted</location>
    </subcellularLocation>
</comment>
<dbReference type="InterPro" id="IPR001839">
    <property type="entry name" value="TGF-b_C"/>
</dbReference>
<evidence type="ECO:0000256" key="3">
    <source>
        <dbReference type="ARBA" id="ARBA00022525"/>
    </source>
</evidence>
<dbReference type="KEGG" id="nvi:100122541"/>
<dbReference type="PROSITE" id="PS51362">
    <property type="entry name" value="TGF_BETA_2"/>
    <property type="match status" value="1"/>
</dbReference>
<keyword evidence="4 6" id="KW-0339">Growth factor</keyword>
<evidence type="ECO:0000256" key="2">
    <source>
        <dbReference type="ARBA" id="ARBA00006656"/>
    </source>
</evidence>
<dbReference type="Gene3D" id="2.10.90.10">
    <property type="entry name" value="Cystine-knot cytokines"/>
    <property type="match status" value="1"/>
</dbReference>
<keyword evidence="3" id="KW-0964">Secreted</keyword>
<reference evidence="8" key="1">
    <citation type="submission" date="2021-01" db="UniProtKB">
        <authorList>
            <consortium name="EnsemblMetazoa"/>
        </authorList>
    </citation>
    <scope>IDENTIFICATION</scope>
</reference>
<dbReference type="GeneID" id="100122541"/>
<dbReference type="RefSeq" id="XP_001606148.4">
    <property type="nucleotide sequence ID" value="XM_001606098.5"/>
</dbReference>
<name>A0A7M7G7H8_NASVI</name>
<dbReference type="SUPFAM" id="SSF57501">
    <property type="entry name" value="Cystine-knot cytokines"/>
    <property type="match status" value="1"/>
</dbReference>
<sequence>MGCKELQHETRQQQQQQQQQQQILSSADLPPVPLLILLIVLHVLANAAESALVAVPENDIAASVQDIRSSMVEALGLRRIPDPSKANVSQAEYERAHREYLTRLRRSAEGDARQRRLFTMYATEEEPPTLATRRDEPVRLNFPLSIENKDNALVESATLRLLLEHEEPDDDELEVRLYRRRRGSRRRLLTRQPLRQLASRLQRRWLELDISEEVAAALGGSEELQLTLQLIRLQKGVPSRNVRASSAALNIHAFYPDNDDEIWPHERTKRSAREQQQLMSLHRGRRTECRGESKKCCRHHMSVTFKDLEGFDFIIQPKNFDAGYCKGRCPPRYNPAHHHALLQSLIWKEDRKKAPRPCCAPSKLAELEILYFDENDATKLKVSNWKDMRVLECACS</sequence>
<dbReference type="InterPro" id="IPR017948">
    <property type="entry name" value="TGFb_CS"/>
</dbReference>
<dbReference type="InterPro" id="IPR029034">
    <property type="entry name" value="Cystine-knot_cytokine"/>
</dbReference>
<evidence type="ECO:0000259" key="7">
    <source>
        <dbReference type="PROSITE" id="PS51362"/>
    </source>
</evidence>
<accession>A0A7M7G7H8</accession>
<comment type="similarity">
    <text evidence="2 6">Belongs to the TGF-beta family.</text>
</comment>
<dbReference type="PANTHER" id="PTHR11848:SF119">
    <property type="entry name" value="TGF-BETA FAMILY PROFILE DOMAIN-CONTAINING PROTEIN"/>
    <property type="match status" value="1"/>
</dbReference>
<dbReference type="AlphaFoldDB" id="A0A7M7G7H8"/>
<dbReference type="InParanoid" id="A0A7M7G7H8"/>
<dbReference type="PROSITE" id="PS00250">
    <property type="entry name" value="TGF_BETA_1"/>
    <property type="match status" value="1"/>
</dbReference>
<dbReference type="InterPro" id="IPR015615">
    <property type="entry name" value="TGF-beta-rel"/>
</dbReference>
<evidence type="ECO:0000313" key="8">
    <source>
        <dbReference type="EnsemblMetazoa" id="XP_001606148"/>
    </source>
</evidence>
<proteinExistence type="inferred from homology"/>
<dbReference type="CDD" id="cd13755">
    <property type="entry name" value="TGF_beta_maverick"/>
    <property type="match status" value="1"/>
</dbReference>
<dbReference type="GO" id="GO:0005615">
    <property type="term" value="C:extracellular space"/>
    <property type="evidence" value="ECO:0007669"/>
    <property type="project" value="TreeGrafter"/>
</dbReference>